<evidence type="ECO:0000313" key="3">
    <source>
        <dbReference type="Proteomes" id="UP000276133"/>
    </source>
</evidence>
<accession>A0A3M7SFC3</accession>
<comment type="caution">
    <text evidence="2">The sequence shown here is derived from an EMBL/GenBank/DDBJ whole genome shotgun (WGS) entry which is preliminary data.</text>
</comment>
<dbReference type="Proteomes" id="UP000276133">
    <property type="component" value="Unassembled WGS sequence"/>
</dbReference>
<evidence type="ECO:0000313" key="2">
    <source>
        <dbReference type="EMBL" id="RNA34278.1"/>
    </source>
</evidence>
<keyword evidence="1" id="KW-0175">Coiled coil</keyword>
<dbReference type="AlphaFoldDB" id="A0A3M7SFC3"/>
<feature type="coiled-coil region" evidence="1">
    <location>
        <begin position="33"/>
        <end position="82"/>
    </location>
</feature>
<reference evidence="2 3" key="1">
    <citation type="journal article" date="2018" name="Sci. Rep.">
        <title>Genomic signatures of local adaptation to the degree of environmental predictability in rotifers.</title>
        <authorList>
            <person name="Franch-Gras L."/>
            <person name="Hahn C."/>
            <person name="Garcia-Roger E.M."/>
            <person name="Carmona M.J."/>
            <person name="Serra M."/>
            <person name="Gomez A."/>
        </authorList>
    </citation>
    <scope>NUCLEOTIDE SEQUENCE [LARGE SCALE GENOMIC DNA]</scope>
    <source>
        <strain evidence="2">HYR1</strain>
    </source>
</reference>
<organism evidence="2 3">
    <name type="scientific">Brachionus plicatilis</name>
    <name type="common">Marine rotifer</name>
    <name type="synonym">Brachionus muelleri</name>
    <dbReference type="NCBI Taxonomy" id="10195"/>
    <lineage>
        <taxon>Eukaryota</taxon>
        <taxon>Metazoa</taxon>
        <taxon>Spiralia</taxon>
        <taxon>Gnathifera</taxon>
        <taxon>Rotifera</taxon>
        <taxon>Eurotatoria</taxon>
        <taxon>Monogononta</taxon>
        <taxon>Pseudotrocha</taxon>
        <taxon>Ploima</taxon>
        <taxon>Brachionidae</taxon>
        <taxon>Brachionus</taxon>
    </lineage>
</organism>
<name>A0A3M7SFC3_BRAPC</name>
<keyword evidence="3" id="KW-1185">Reference proteome</keyword>
<protein>
    <submittedName>
        <fullName evidence="2">Uncharacterized protein</fullName>
    </submittedName>
</protein>
<evidence type="ECO:0000256" key="1">
    <source>
        <dbReference type="SAM" id="Coils"/>
    </source>
</evidence>
<proteinExistence type="predicted"/>
<sequence>MADENYLLEKKQNEESLSKILNEKTDEKLPDNIKSILESLNRIEKMIDELDINNQINLNEIKMGLEKRIDRLEKSHHRVLEKHNENKKFILYVDSRLNKVENAMVEVTNTQQEIVFSKQTSFKVAKDKTHHDYSTIIIQQDTADNTQQQDCIVLYETFESFINIFLSDPSEEFHE</sequence>
<dbReference type="EMBL" id="REGN01001503">
    <property type="protein sequence ID" value="RNA34278.1"/>
    <property type="molecule type" value="Genomic_DNA"/>
</dbReference>
<gene>
    <name evidence="2" type="ORF">BpHYR1_029813</name>
</gene>